<feature type="region of interest" description="Disordered" evidence="2">
    <location>
        <begin position="1"/>
        <end position="65"/>
    </location>
</feature>
<dbReference type="GO" id="GO:0051225">
    <property type="term" value="P:spindle assembly"/>
    <property type="evidence" value="ECO:0007669"/>
    <property type="project" value="TreeGrafter"/>
</dbReference>
<feature type="compositionally biased region" description="Polar residues" evidence="2">
    <location>
        <begin position="7"/>
        <end position="34"/>
    </location>
</feature>
<comment type="caution">
    <text evidence="3">The sequence shown here is derived from an EMBL/GenBank/DDBJ whole genome shotgun (WGS) entry which is preliminary data.</text>
</comment>
<gene>
    <name evidence="3" type="ORF">VNO77_36895</name>
</gene>
<dbReference type="Proteomes" id="UP001367508">
    <property type="component" value="Unassembled WGS sequence"/>
</dbReference>
<comment type="similarity">
    <text evidence="1">Belongs to the QWRF family.</text>
</comment>
<evidence type="ECO:0000313" key="4">
    <source>
        <dbReference type="Proteomes" id="UP001367508"/>
    </source>
</evidence>
<accession>A0AAN9K9R1</accession>
<dbReference type="GO" id="GO:0005880">
    <property type="term" value="C:nuclear microtubule"/>
    <property type="evidence" value="ECO:0007669"/>
    <property type="project" value="TreeGrafter"/>
</dbReference>
<proteinExistence type="inferred from homology"/>
<evidence type="ECO:0000256" key="2">
    <source>
        <dbReference type="SAM" id="MobiDB-lite"/>
    </source>
</evidence>
<dbReference type="AlphaFoldDB" id="A0AAN9K9R1"/>
<sequence length="495" mass="55622">MKKIDSNDSLSAFSPKQRTRQVSSRFMSLNQTGSPEPGSAGLCDSPVRRFPQRGLSSVKRNSTTLADHIGNERLNEREQQHHNNQQNQRNTNATSSVFSALTKQRSRREPNNGFEENEQASIGRSMRYTSSCSVKKPSSHNMVPGRLSLDENALNSDCSRNSIDSESENTSFNSLSRRWSSRKQGKEVSSKYMATSARRGSDSDISNAFSSDDSWMMKKLIAQKTMKRANSLIGYMSSKTQWALSPGRSGSPPLCLESKEKPLSHSRLRPQNKSVEKILSMGLDLFRTKKSPKSAGFPNSEAVHRLRLLDNRLIQWRFANARALVVNHNMSLQAQNNLIYALDGLAKLQRSVVQKRIELEREKLEMKLNFVLHSQMKLLETWASMERQHLAAINILKECLHSVVCKVPLSEGAKVDIQLTSIAQRCASDLAASIKSVLPCFSPSVDKTAELLSELAKVVAQEKLFLQEFNDLFRTICALELKERSLKCSLIQLKC</sequence>
<organism evidence="3 4">
    <name type="scientific">Canavalia gladiata</name>
    <name type="common">Sword bean</name>
    <name type="synonym">Dolichos gladiatus</name>
    <dbReference type="NCBI Taxonomy" id="3824"/>
    <lineage>
        <taxon>Eukaryota</taxon>
        <taxon>Viridiplantae</taxon>
        <taxon>Streptophyta</taxon>
        <taxon>Embryophyta</taxon>
        <taxon>Tracheophyta</taxon>
        <taxon>Spermatophyta</taxon>
        <taxon>Magnoliopsida</taxon>
        <taxon>eudicotyledons</taxon>
        <taxon>Gunneridae</taxon>
        <taxon>Pentapetalae</taxon>
        <taxon>rosids</taxon>
        <taxon>fabids</taxon>
        <taxon>Fabales</taxon>
        <taxon>Fabaceae</taxon>
        <taxon>Papilionoideae</taxon>
        <taxon>50 kb inversion clade</taxon>
        <taxon>NPAAA clade</taxon>
        <taxon>indigoferoid/millettioid clade</taxon>
        <taxon>Phaseoleae</taxon>
        <taxon>Canavalia</taxon>
    </lineage>
</organism>
<evidence type="ECO:0000256" key="1">
    <source>
        <dbReference type="ARBA" id="ARBA00010016"/>
    </source>
</evidence>
<keyword evidence="4" id="KW-1185">Reference proteome</keyword>
<name>A0AAN9K9R1_CANGL</name>
<feature type="compositionally biased region" description="Polar residues" evidence="2">
    <location>
        <begin position="54"/>
        <end position="65"/>
    </location>
</feature>
<dbReference type="PANTHER" id="PTHR31807:SF31">
    <property type="entry name" value="QWRF MOTIF PROTEIN (DUF566)-RELATED"/>
    <property type="match status" value="1"/>
</dbReference>
<dbReference type="InterPro" id="IPR007573">
    <property type="entry name" value="QWRF"/>
</dbReference>
<evidence type="ECO:0000313" key="3">
    <source>
        <dbReference type="EMBL" id="KAK7312773.1"/>
    </source>
</evidence>
<feature type="compositionally biased region" description="Polar residues" evidence="2">
    <location>
        <begin position="153"/>
        <end position="178"/>
    </location>
</feature>
<dbReference type="EMBL" id="JAYMYQ010000009">
    <property type="protein sequence ID" value="KAK7312773.1"/>
    <property type="molecule type" value="Genomic_DNA"/>
</dbReference>
<reference evidence="3 4" key="1">
    <citation type="submission" date="2024-01" db="EMBL/GenBank/DDBJ databases">
        <title>The genomes of 5 underutilized Papilionoideae crops provide insights into root nodulation and disease resistanc.</title>
        <authorList>
            <person name="Jiang F."/>
        </authorList>
    </citation>
    <scope>NUCLEOTIDE SEQUENCE [LARGE SCALE GENOMIC DNA]</scope>
    <source>
        <strain evidence="3">LVBAO_FW01</strain>
        <tissue evidence="3">Leaves</tissue>
    </source>
</reference>
<evidence type="ECO:0008006" key="5">
    <source>
        <dbReference type="Google" id="ProtNLM"/>
    </source>
</evidence>
<feature type="compositionally biased region" description="Polar residues" evidence="2">
    <location>
        <begin position="119"/>
        <end position="133"/>
    </location>
</feature>
<dbReference type="GO" id="GO:0005737">
    <property type="term" value="C:cytoplasm"/>
    <property type="evidence" value="ECO:0007669"/>
    <property type="project" value="TreeGrafter"/>
</dbReference>
<dbReference type="Pfam" id="PF04484">
    <property type="entry name" value="QWRF"/>
    <property type="match status" value="1"/>
</dbReference>
<dbReference type="GO" id="GO:0008017">
    <property type="term" value="F:microtubule binding"/>
    <property type="evidence" value="ECO:0007669"/>
    <property type="project" value="TreeGrafter"/>
</dbReference>
<protein>
    <recommendedName>
        <fullName evidence="5">QWRF motif-containing protein 3</fullName>
    </recommendedName>
</protein>
<dbReference type="PANTHER" id="PTHR31807">
    <property type="entry name" value="AUGMIN FAMILY MEMBER"/>
    <property type="match status" value="1"/>
</dbReference>
<feature type="region of interest" description="Disordered" evidence="2">
    <location>
        <begin position="99"/>
        <end position="188"/>
    </location>
</feature>